<feature type="domain" description="PIN" evidence="9">
    <location>
        <begin position="3"/>
        <end position="122"/>
    </location>
</feature>
<dbReference type="PANTHER" id="PTHR33653">
    <property type="entry name" value="RIBONUCLEASE VAPC2"/>
    <property type="match status" value="1"/>
</dbReference>
<evidence type="ECO:0000256" key="8">
    <source>
        <dbReference type="HAMAP-Rule" id="MF_00265"/>
    </source>
</evidence>
<evidence type="ECO:0000313" key="11">
    <source>
        <dbReference type="Proteomes" id="UP001321450"/>
    </source>
</evidence>
<evidence type="ECO:0000313" key="10">
    <source>
        <dbReference type="EMBL" id="BCX88545.1"/>
    </source>
</evidence>
<keyword evidence="6 8" id="KW-0460">Magnesium</keyword>
<dbReference type="InterPro" id="IPR050556">
    <property type="entry name" value="Type_II_TA_system_RNase"/>
</dbReference>
<evidence type="ECO:0000256" key="6">
    <source>
        <dbReference type="ARBA" id="ARBA00022842"/>
    </source>
</evidence>
<proteinExistence type="inferred from homology"/>
<keyword evidence="8" id="KW-0800">Toxin</keyword>
<evidence type="ECO:0000256" key="2">
    <source>
        <dbReference type="ARBA" id="ARBA00022649"/>
    </source>
</evidence>
<dbReference type="InterPro" id="IPR002716">
    <property type="entry name" value="PIN_dom"/>
</dbReference>
<evidence type="ECO:0000259" key="9">
    <source>
        <dbReference type="Pfam" id="PF01850"/>
    </source>
</evidence>
<dbReference type="HAMAP" id="MF_00265">
    <property type="entry name" value="VapC_Nob1"/>
    <property type="match status" value="1"/>
</dbReference>
<comment type="cofactor">
    <cofactor evidence="1 8">
        <name>Mg(2+)</name>
        <dbReference type="ChEBI" id="CHEBI:18420"/>
    </cofactor>
</comment>
<dbReference type="GO" id="GO:0000287">
    <property type="term" value="F:magnesium ion binding"/>
    <property type="evidence" value="ECO:0007669"/>
    <property type="project" value="UniProtKB-UniRule"/>
</dbReference>
<comment type="function">
    <text evidence="8">Toxic component of a toxin-antitoxin (TA) system. An RNase.</text>
</comment>
<reference evidence="11" key="1">
    <citation type="journal article" date="2024" name="Int. J. Syst. Evol. Microbiol.">
        <title>Methylomarinovum tepidoasis sp. nov., a moderately thermophilic methanotroph of the family Methylothermaceae isolated from a deep-sea hydrothermal field.</title>
        <authorList>
            <person name="Hirayama H."/>
            <person name="Takaki Y."/>
            <person name="Abe M."/>
            <person name="Miyazaki M."/>
            <person name="Uematsu K."/>
            <person name="Matsui Y."/>
            <person name="Takai K."/>
        </authorList>
    </citation>
    <scope>NUCLEOTIDE SEQUENCE [LARGE SCALE GENOMIC DNA]</scope>
    <source>
        <strain evidence="11">IN45</strain>
    </source>
</reference>
<dbReference type="Gene3D" id="3.40.50.1010">
    <property type="entry name" value="5'-nuclease"/>
    <property type="match status" value="1"/>
</dbReference>
<dbReference type="CDD" id="cd18746">
    <property type="entry name" value="PIN_VapC4-5_FitB-like"/>
    <property type="match status" value="1"/>
</dbReference>
<dbReference type="SUPFAM" id="SSF88723">
    <property type="entry name" value="PIN domain-like"/>
    <property type="match status" value="1"/>
</dbReference>
<evidence type="ECO:0000256" key="5">
    <source>
        <dbReference type="ARBA" id="ARBA00022801"/>
    </source>
</evidence>
<organism evidence="10 11">
    <name type="scientific">Methylomarinovum tepidoasis</name>
    <dbReference type="NCBI Taxonomy" id="2840183"/>
    <lineage>
        <taxon>Bacteria</taxon>
        <taxon>Pseudomonadati</taxon>
        <taxon>Pseudomonadota</taxon>
        <taxon>Gammaproteobacteria</taxon>
        <taxon>Methylococcales</taxon>
        <taxon>Methylothermaceae</taxon>
        <taxon>Methylomarinovum</taxon>
    </lineage>
</organism>
<evidence type="ECO:0000256" key="4">
    <source>
        <dbReference type="ARBA" id="ARBA00022723"/>
    </source>
</evidence>
<feature type="binding site" evidence="8">
    <location>
        <position position="6"/>
    </location>
    <ligand>
        <name>Mg(2+)</name>
        <dbReference type="ChEBI" id="CHEBI:18420"/>
    </ligand>
</feature>
<keyword evidence="4 8" id="KW-0479">Metal-binding</keyword>
<feature type="binding site" evidence="8">
    <location>
        <position position="102"/>
    </location>
    <ligand>
        <name>Mg(2+)</name>
        <dbReference type="ChEBI" id="CHEBI:18420"/>
    </ligand>
</feature>
<keyword evidence="2 8" id="KW-1277">Toxin-antitoxin system</keyword>
<dbReference type="PANTHER" id="PTHR33653:SF1">
    <property type="entry name" value="RIBONUCLEASE VAPC2"/>
    <property type="match status" value="1"/>
</dbReference>
<dbReference type="RefSeq" id="WP_286293705.1">
    <property type="nucleotide sequence ID" value="NZ_AP024718.1"/>
</dbReference>
<dbReference type="EC" id="3.1.-.-" evidence="8"/>
<dbReference type="Pfam" id="PF01850">
    <property type="entry name" value="PIN"/>
    <property type="match status" value="1"/>
</dbReference>
<dbReference type="GO" id="GO:0016787">
    <property type="term" value="F:hydrolase activity"/>
    <property type="evidence" value="ECO:0007669"/>
    <property type="project" value="UniProtKB-KW"/>
</dbReference>
<dbReference type="GO" id="GO:0090729">
    <property type="term" value="F:toxin activity"/>
    <property type="evidence" value="ECO:0007669"/>
    <property type="project" value="UniProtKB-KW"/>
</dbReference>
<dbReference type="EMBL" id="AP024718">
    <property type="protein sequence ID" value="BCX88545.1"/>
    <property type="molecule type" value="Genomic_DNA"/>
</dbReference>
<evidence type="ECO:0000256" key="3">
    <source>
        <dbReference type="ARBA" id="ARBA00022722"/>
    </source>
</evidence>
<dbReference type="KEGG" id="meiy:MIN45_P0914"/>
<accession>A0AAU9C7Y0</accession>
<keyword evidence="11" id="KW-1185">Reference proteome</keyword>
<evidence type="ECO:0000256" key="1">
    <source>
        <dbReference type="ARBA" id="ARBA00001946"/>
    </source>
</evidence>
<dbReference type="InterPro" id="IPR029060">
    <property type="entry name" value="PIN-like_dom_sf"/>
</dbReference>
<protein>
    <recommendedName>
        <fullName evidence="8">Ribonuclease VapC</fullName>
        <shortName evidence="8">RNase VapC</shortName>
        <ecNumber evidence="8">3.1.-.-</ecNumber>
    </recommendedName>
    <alternativeName>
        <fullName evidence="8">Toxin VapC</fullName>
    </alternativeName>
</protein>
<name>A0AAU9C7Y0_9GAMM</name>
<keyword evidence="5 8" id="KW-0378">Hydrolase</keyword>
<sequence>MSYLLDTNVVCEVVKPNPAPQVIGWLEQVPDVALHLSVLSVGEIRKGVEKLADGPKKERLRLWLEMELPAWFEDRLLSVDHGVAERWGQLLAGSRRTLPAVDSLLAATALHHELRLVTRNARDFEIPELIVVNPWSTQ</sequence>
<dbReference type="Proteomes" id="UP001321450">
    <property type="component" value="Chromosome"/>
</dbReference>
<keyword evidence="3 8" id="KW-0540">Nuclease</keyword>
<dbReference type="GO" id="GO:0004540">
    <property type="term" value="F:RNA nuclease activity"/>
    <property type="evidence" value="ECO:0007669"/>
    <property type="project" value="InterPro"/>
</dbReference>
<gene>
    <name evidence="8" type="primary">vapC</name>
    <name evidence="10" type="ORF">MIN45_P0914</name>
</gene>
<dbReference type="AlphaFoldDB" id="A0AAU9C7Y0"/>
<dbReference type="InterPro" id="IPR022907">
    <property type="entry name" value="VapC_family"/>
</dbReference>
<comment type="similarity">
    <text evidence="7 8">Belongs to the PINc/VapC protein family.</text>
</comment>
<evidence type="ECO:0000256" key="7">
    <source>
        <dbReference type="ARBA" id="ARBA00038093"/>
    </source>
</evidence>